<reference evidence="2" key="1">
    <citation type="journal article" date="2019" name="Int. J. Syst. Evol. Microbiol.">
        <title>The Global Catalogue of Microorganisms (GCM) 10K type strain sequencing project: providing services to taxonomists for standard genome sequencing and annotation.</title>
        <authorList>
            <consortium name="The Broad Institute Genomics Platform"/>
            <consortium name="The Broad Institute Genome Sequencing Center for Infectious Disease"/>
            <person name="Wu L."/>
            <person name="Ma J."/>
        </authorList>
    </citation>
    <scope>NUCLEOTIDE SEQUENCE [LARGE SCALE GENOMIC DNA]</scope>
    <source>
        <strain evidence="2">JCM 16956</strain>
    </source>
</reference>
<dbReference type="EMBL" id="BAABAJ010000033">
    <property type="protein sequence ID" value="GAA3942061.1"/>
    <property type="molecule type" value="Genomic_DNA"/>
</dbReference>
<dbReference type="Proteomes" id="UP001501000">
    <property type="component" value="Unassembled WGS sequence"/>
</dbReference>
<proteinExistence type="predicted"/>
<evidence type="ECO:0000313" key="1">
    <source>
        <dbReference type="EMBL" id="GAA3942061.1"/>
    </source>
</evidence>
<keyword evidence="2" id="KW-1185">Reference proteome</keyword>
<protein>
    <submittedName>
        <fullName evidence="1">Uncharacterized protein</fullName>
    </submittedName>
</protein>
<gene>
    <name evidence="1" type="ORF">GCM10022244_57470</name>
</gene>
<evidence type="ECO:0000313" key="2">
    <source>
        <dbReference type="Proteomes" id="UP001501000"/>
    </source>
</evidence>
<comment type="caution">
    <text evidence="1">The sequence shown here is derived from an EMBL/GenBank/DDBJ whole genome shotgun (WGS) entry which is preliminary data.</text>
</comment>
<dbReference type="RefSeq" id="WP_309052614.1">
    <property type="nucleotide sequence ID" value="NZ_BAABAJ010000033.1"/>
</dbReference>
<accession>A0ABP7NCF6</accession>
<name>A0ABP7NCF6_9ACTN</name>
<organism evidence="1 2">
    <name type="scientific">Streptomyces gulbargensis</name>
    <dbReference type="NCBI Taxonomy" id="364901"/>
    <lineage>
        <taxon>Bacteria</taxon>
        <taxon>Bacillati</taxon>
        <taxon>Actinomycetota</taxon>
        <taxon>Actinomycetes</taxon>
        <taxon>Kitasatosporales</taxon>
        <taxon>Streptomycetaceae</taxon>
        <taxon>Streptomyces</taxon>
    </lineage>
</organism>
<sequence>MADSATGDPFGPWTERLLGLADGISREDARQFVHDLYTHAQSDLDQERAEADFERDE</sequence>